<evidence type="ECO:0000313" key="3">
    <source>
        <dbReference type="Proteomes" id="UP000499080"/>
    </source>
</evidence>
<dbReference type="Proteomes" id="UP000499080">
    <property type="component" value="Unassembled WGS sequence"/>
</dbReference>
<dbReference type="EMBL" id="BGPR01000982">
    <property type="protein sequence ID" value="GBM41987.1"/>
    <property type="molecule type" value="Genomic_DNA"/>
</dbReference>
<gene>
    <name evidence="2" type="ORF">AVEN_137539_1</name>
</gene>
<accession>A0A4Y2FLU3</accession>
<feature type="compositionally biased region" description="Polar residues" evidence="1">
    <location>
        <begin position="33"/>
        <end position="45"/>
    </location>
</feature>
<evidence type="ECO:0000313" key="2">
    <source>
        <dbReference type="EMBL" id="GBM41987.1"/>
    </source>
</evidence>
<feature type="region of interest" description="Disordered" evidence="1">
    <location>
        <begin position="33"/>
        <end position="98"/>
    </location>
</feature>
<dbReference type="AlphaFoldDB" id="A0A4Y2FLU3"/>
<reference evidence="2 3" key="1">
    <citation type="journal article" date="2019" name="Sci. Rep.">
        <title>Orb-weaving spider Araneus ventricosus genome elucidates the spidroin gene catalogue.</title>
        <authorList>
            <person name="Kono N."/>
            <person name="Nakamura H."/>
            <person name="Ohtoshi R."/>
            <person name="Moran D.A.P."/>
            <person name="Shinohara A."/>
            <person name="Yoshida Y."/>
            <person name="Fujiwara M."/>
            <person name="Mori M."/>
            <person name="Tomita M."/>
            <person name="Arakawa K."/>
        </authorList>
    </citation>
    <scope>NUCLEOTIDE SEQUENCE [LARGE SCALE GENOMIC DNA]</scope>
</reference>
<comment type="caution">
    <text evidence="2">The sequence shown here is derived from an EMBL/GenBank/DDBJ whole genome shotgun (WGS) entry which is preliminary data.</text>
</comment>
<evidence type="ECO:0000256" key="1">
    <source>
        <dbReference type="SAM" id="MobiDB-lite"/>
    </source>
</evidence>
<name>A0A4Y2FLU3_ARAVE</name>
<organism evidence="2 3">
    <name type="scientific">Araneus ventricosus</name>
    <name type="common">Orbweaver spider</name>
    <name type="synonym">Epeira ventricosa</name>
    <dbReference type="NCBI Taxonomy" id="182803"/>
    <lineage>
        <taxon>Eukaryota</taxon>
        <taxon>Metazoa</taxon>
        <taxon>Ecdysozoa</taxon>
        <taxon>Arthropoda</taxon>
        <taxon>Chelicerata</taxon>
        <taxon>Arachnida</taxon>
        <taxon>Araneae</taxon>
        <taxon>Araneomorphae</taxon>
        <taxon>Entelegynae</taxon>
        <taxon>Araneoidea</taxon>
        <taxon>Araneidae</taxon>
        <taxon>Araneus</taxon>
    </lineage>
</organism>
<sequence length="130" mass="14872">MRQTSLKVFVVRRISLETCSLCEIDQLAKRTSWTNSQNEQVGQTRKANKLDKLAKRTSWTNSQSEQVGQTRKASKLDKLAKRTSLQRDSSNSEDVQRRLSHLSDSQVFIPFLTGYDDTENPLVNSVYLCC</sequence>
<protein>
    <submittedName>
        <fullName evidence="2">Uncharacterized protein</fullName>
    </submittedName>
</protein>
<keyword evidence="3" id="KW-1185">Reference proteome</keyword>
<proteinExistence type="predicted"/>
<feature type="compositionally biased region" description="Polar residues" evidence="1">
    <location>
        <begin position="57"/>
        <end position="71"/>
    </location>
</feature>